<dbReference type="Gene3D" id="1.10.287.70">
    <property type="match status" value="1"/>
</dbReference>
<dbReference type="Pfam" id="PF00520">
    <property type="entry name" value="Ion_trans"/>
    <property type="match status" value="1"/>
</dbReference>
<dbReference type="SUPFAM" id="SSF81324">
    <property type="entry name" value="Voltage-gated potassium channels"/>
    <property type="match status" value="1"/>
</dbReference>
<dbReference type="PRINTS" id="PR01629">
    <property type="entry name" value="TVDCCALPHA1"/>
</dbReference>
<keyword evidence="3" id="KW-0677">Repeat</keyword>
<proteinExistence type="predicted"/>
<dbReference type="Proteomes" id="UP001626550">
    <property type="component" value="Unassembled WGS sequence"/>
</dbReference>
<evidence type="ECO:0000313" key="11">
    <source>
        <dbReference type="Proteomes" id="UP001626550"/>
    </source>
</evidence>
<dbReference type="AlphaFoldDB" id="A0ABD2QL94"/>
<keyword evidence="2 8" id="KW-0812">Transmembrane</keyword>
<keyword evidence="4 8" id="KW-1133">Transmembrane helix</keyword>
<dbReference type="InterPro" id="IPR027359">
    <property type="entry name" value="Volt_channel_dom_sf"/>
</dbReference>
<feature type="domain" description="Ion transport" evidence="9">
    <location>
        <begin position="378"/>
        <end position="625"/>
    </location>
</feature>
<dbReference type="InterPro" id="IPR005445">
    <property type="entry name" value="VDCC_T_a1"/>
</dbReference>
<dbReference type="Gene3D" id="1.20.120.350">
    <property type="entry name" value="Voltage-gated potassium channels. Chain C"/>
    <property type="match status" value="1"/>
</dbReference>
<comment type="subcellular location">
    <subcellularLocation>
        <location evidence="1">Membrane</location>
        <topology evidence="1">Multi-pass membrane protein</topology>
    </subcellularLocation>
</comment>
<dbReference type="InterPro" id="IPR043203">
    <property type="entry name" value="VGCC_Ca_Na"/>
</dbReference>
<protein>
    <recommendedName>
        <fullName evidence="9">Ion transport domain-containing protein</fullName>
    </recommendedName>
</protein>
<feature type="region of interest" description="Disordered" evidence="7">
    <location>
        <begin position="141"/>
        <end position="160"/>
    </location>
</feature>
<feature type="region of interest" description="Disordered" evidence="7">
    <location>
        <begin position="729"/>
        <end position="752"/>
    </location>
</feature>
<keyword evidence="6" id="KW-0325">Glycoprotein</keyword>
<evidence type="ECO:0000256" key="4">
    <source>
        <dbReference type="ARBA" id="ARBA00022989"/>
    </source>
</evidence>
<feature type="transmembrane region" description="Helical" evidence="8">
    <location>
        <begin position="504"/>
        <end position="526"/>
    </location>
</feature>
<dbReference type="EMBL" id="JBJKFK010000062">
    <property type="protein sequence ID" value="KAL3320303.1"/>
    <property type="molecule type" value="Genomic_DNA"/>
</dbReference>
<dbReference type="PANTHER" id="PTHR10037:SF230">
    <property type="entry name" value="CA[2+]-CHANNEL PROTEIN ALPHA[[1]] SUBUNIT T, ISOFORM F"/>
    <property type="match status" value="1"/>
</dbReference>
<evidence type="ECO:0000256" key="1">
    <source>
        <dbReference type="ARBA" id="ARBA00004141"/>
    </source>
</evidence>
<evidence type="ECO:0000256" key="8">
    <source>
        <dbReference type="SAM" id="Phobius"/>
    </source>
</evidence>
<reference evidence="10 11" key="1">
    <citation type="submission" date="2024-11" db="EMBL/GenBank/DDBJ databases">
        <title>Adaptive evolution of stress response genes in parasites aligns with host niche diversity.</title>
        <authorList>
            <person name="Hahn C."/>
            <person name="Resl P."/>
        </authorList>
    </citation>
    <scope>NUCLEOTIDE SEQUENCE [LARGE SCALE GENOMIC DNA]</scope>
    <source>
        <strain evidence="10">EGGRZ-B1_66</strain>
        <tissue evidence="10">Body</tissue>
    </source>
</reference>
<dbReference type="FunFam" id="1.20.120.350:FF:000007">
    <property type="entry name" value="Voltage-dependent T-type calcium channel subunit alpha"/>
    <property type="match status" value="1"/>
</dbReference>
<dbReference type="PANTHER" id="PTHR10037">
    <property type="entry name" value="VOLTAGE-GATED CATION CHANNEL CALCIUM AND SODIUM"/>
    <property type="match status" value="1"/>
</dbReference>
<feature type="compositionally biased region" description="Low complexity" evidence="7">
    <location>
        <begin position="142"/>
        <end position="160"/>
    </location>
</feature>
<feature type="compositionally biased region" description="Basic residues" evidence="7">
    <location>
        <begin position="655"/>
        <end position="664"/>
    </location>
</feature>
<organism evidence="10 11">
    <name type="scientific">Cichlidogyrus casuarinus</name>
    <dbReference type="NCBI Taxonomy" id="1844966"/>
    <lineage>
        <taxon>Eukaryota</taxon>
        <taxon>Metazoa</taxon>
        <taxon>Spiralia</taxon>
        <taxon>Lophotrochozoa</taxon>
        <taxon>Platyhelminthes</taxon>
        <taxon>Monogenea</taxon>
        <taxon>Monopisthocotylea</taxon>
        <taxon>Dactylogyridea</taxon>
        <taxon>Ancyrocephalidae</taxon>
        <taxon>Cichlidogyrus</taxon>
    </lineage>
</organism>
<comment type="caution">
    <text evidence="10">The sequence shown here is derived from an EMBL/GenBank/DDBJ whole genome shotgun (WGS) entry which is preliminary data.</text>
</comment>
<evidence type="ECO:0000256" key="7">
    <source>
        <dbReference type="SAM" id="MobiDB-lite"/>
    </source>
</evidence>
<feature type="region of interest" description="Disordered" evidence="7">
    <location>
        <begin position="795"/>
        <end position="820"/>
    </location>
</feature>
<dbReference type="FunFam" id="1.10.287.70:FF:000125">
    <property type="entry name" value="Voltage-dependent T-type calcium channel subunit alpha"/>
    <property type="match status" value="1"/>
</dbReference>
<feature type="region of interest" description="Disordered" evidence="7">
    <location>
        <begin position="625"/>
        <end position="664"/>
    </location>
</feature>
<evidence type="ECO:0000313" key="10">
    <source>
        <dbReference type="EMBL" id="KAL3320303.1"/>
    </source>
</evidence>
<keyword evidence="11" id="KW-1185">Reference proteome</keyword>
<keyword evidence="5 8" id="KW-0472">Membrane</keyword>
<dbReference type="GO" id="GO:0016020">
    <property type="term" value="C:membrane"/>
    <property type="evidence" value="ECO:0007669"/>
    <property type="project" value="UniProtKB-SubCell"/>
</dbReference>
<dbReference type="InterPro" id="IPR005821">
    <property type="entry name" value="Ion_trans_dom"/>
</dbReference>
<evidence type="ECO:0000256" key="5">
    <source>
        <dbReference type="ARBA" id="ARBA00023136"/>
    </source>
</evidence>
<evidence type="ECO:0000256" key="6">
    <source>
        <dbReference type="ARBA" id="ARBA00023180"/>
    </source>
</evidence>
<feature type="transmembrane region" description="Helical" evidence="8">
    <location>
        <begin position="592"/>
        <end position="616"/>
    </location>
</feature>
<sequence length="890" mass="99727">MINLCLVVIATQFSETKKREIERMAMERRRYQSTSTLGSSIEPNSCYGQIFKLVGHKCKKIFRRLMTAYSEFQERRGVKVVWPAGSDIELNRHPSFSSNGRVPGSKAEMSFLMPPFRCPRKQKQYLETRFGGSLSLAQSTDTANAKAGSSSKKGTTKPAKSFISRPMGILNCFGCRTQKVELSQVTAKVEKEHSSSHSTENEDVIRELPEFYLESENGPSIGPELFDSVSFRCVEEDSASFCAEPYRAPYATPDMSDLDVRKHSRSQERRTTVQYLDPNSDTTTQRAHNFDFLRAGLLPNQELDVAPKRGDLLSNGRLYSVDNTNYYSSVYTPYTARHQSYSPGLDYQSLNHRPYRLPNQSMGVVVKIRNAIKRLVEHRFFGRVILLAILINTISMGIEHHQQPEELTGILESSNRFFTILFLVEMILKILGEGPIGYLSNGFNLFDGIIVVISVAELFMMNGHNPSGLSVLRTFRLLRILKLVRFLPALRRQLLVMLRTMDNVATFFALLVLFIFVFSILGRTIFGGKFCSHLNGSPCSCADMQAPVNDCKCDRANFDKLHWALVTVFQILTQEDWNIVLYTGMSRTSSWAALYFVALMTFGNYVLFNLLVAILVEGFSSERTNKSELTSGGGSDNESKSSNEYEQDSNSRQQAKARKKRHKDKKLELERTCWRERCASLYGNHSQLPASQGFMVGKPITLGSRVSSAATSYILQPKAARLSTLADDPTDSVTLQRSGSARIPPPDHSDSKIMRKRANTQIAIARLVPCYGFPPPYTDPRTYHLGQQTPQLIINAPDSPTDAEQAEEQSTTDSQLPVPPLITKTEPTPFPTPHGSPIKSILTGSKSTPPLVKSPSLKKVSIINGAAAFVWLCSNGDCVLLEWHRQENQV</sequence>
<evidence type="ECO:0000256" key="2">
    <source>
        <dbReference type="ARBA" id="ARBA00022692"/>
    </source>
</evidence>
<evidence type="ECO:0000256" key="3">
    <source>
        <dbReference type="ARBA" id="ARBA00022737"/>
    </source>
</evidence>
<gene>
    <name evidence="10" type="ORF">Ciccas_001018</name>
</gene>
<name>A0ABD2QL94_9PLAT</name>
<accession>A0ABD2QL94</accession>
<evidence type="ECO:0000259" key="9">
    <source>
        <dbReference type="Pfam" id="PF00520"/>
    </source>
</evidence>